<name>A0A5M3Z7K2_ASPTE</name>
<dbReference type="AlphaFoldDB" id="A0A5M3Z7K2"/>
<evidence type="ECO:0000313" key="1">
    <source>
        <dbReference type="EMBL" id="GFF21337.1"/>
    </source>
</evidence>
<reference evidence="1 2" key="1">
    <citation type="submission" date="2020-01" db="EMBL/GenBank/DDBJ databases">
        <title>Aspergillus terreus IFO 6365 whole genome shotgun sequence.</title>
        <authorList>
            <person name="Kanamasa S."/>
            <person name="Takahashi H."/>
        </authorList>
    </citation>
    <scope>NUCLEOTIDE SEQUENCE [LARGE SCALE GENOMIC DNA]</scope>
    <source>
        <strain evidence="1 2">IFO 6365</strain>
    </source>
</reference>
<sequence>MPFQFTKSKVVAFGKFLTAGSLASAGGWKLWTRHCYFEPFGPENDALFQSQYFKQHNPGNHPSLDDSCVRKVPLSQIPAELVDDALNGGSKLVERFCAGVWGGYGTIVTDHFMVVGKTPRSITMWGAESPSENAGVPRDMENLSEITADIDLDQGVAEFRLKNIFYSGVERTAKSLFPAPIVWLHFQYCKLLVEAGFGGKAVKILEVDDFS</sequence>
<evidence type="ECO:0000313" key="2">
    <source>
        <dbReference type="Proteomes" id="UP000452235"/>
    </source>
</evidence>
<accession>A0A5M3Z7K2</accession>
<organism evidence="1 2">
    <name type="scientific">Aspergillus terreus</name>
    <dbReference type="NCBI Taxonomy" id="33178"/>
    <lineage>
        <taxon>Eukaryota</taxon>
        <taxon>Fungi</taxon>
        <taxon>Dikarya</taxon>
        <taxon>Ascomycota</taxon>
        <taxon>Pezizomycotina</taxon>
        <taxon>Eurotiomycetes</taxon>
        <taxon>Eurotiomycetidae</taxon>
        <taxon>Eurotiales</taxon>
        <taxon>Aspergillaceae</taxon>
        <taxon>Aspergillus</taxon>
        <taxon>Aspergillus subgen. Circumdati</taxon>
    </lineage>
</organism>
<protein>
    <submittedName>
        <fullName evidence="1">Uncharacterized protein</fullName>
    </submittedName>
</protein>
<proteinExistence type="predicted"/>
<gene>
    <name evidence="1" type="ORF">ATEIFO6365_0014026900</name>
</gene>
<dbReference type="EMBL" id="BLJY01000014">
    <property type="protein sequence ID" value="GFF21337.1"/>
    <property type="molecule type" value="Genomic_DNA"/>
</dbReference>
<dbReference type="VEuPathDB" id="FungiDB:ATEG_07290"/>
<keyword evidence="2" id="KW-1185">Reference proteome</keyword>
<dbReference type="Proteomes" id="UP000452235">
    <property type="component" value="Unassembled WGS sequence"/>
</dbReference>
<comment type="caution">
    <text evidence="1">The sequence shown here is derived from an EMBL/GenBank/DDBJ whole genome shotgun (WGS) entry which is preliminary data.</text>
</comment>
<dbReference type="OrthoDB" id="4436466at2759"/>